<keyword evidence="3" id="KW-1185">Reference proteome</keyword>
<dbReference type="EnsemblPlants" id="AET1Gv20714200.1">
    <property type="protein sequence ID" value="AET1Gv20714200.1"/>
    <property type="gene ID" value="AET1Gv20714200"/>
</dbReference>
<reference evidence="3" key="2">
    <citation type="journal article" date="2017" name="Nat. Plants">
        <title>The Aegilops tauschii genome reveals multiple impacts of transposons.</title>
        <authorList>
            <person name="Zhao G."/>
            <person name="Zou C."/>
            <person name="Li K."/>
            <person name="Wang K."/>
            <person name="Li T."/>
            <person name="Gao L."/>
            <person name="Zhang X."/>
            <person name="Wang H."/>
            <person name="Yang Z."/>
            <person name="Liu X."/>
            <person name="Jiang W."/>
            <person name="Mao L."/>
            <person name="Kong X."/>
            <person name="Jiao Y."/>
            <person name="Jia J."/>
        </authorList>
    </citation>
    <scope>NUCLEOTIDE SEQUENCE [LARGE SCALE GENOMIC DNA]</scope>
    <source>
        <strain evidence="3">cv. AL8/78</strain>
    </source>
</reference>
<evidence type="ECO:0000313" key="2">
    <source>
        <dbReference type="EnsemblPlants" id="AET1Gv20714200.1"/>
    </source>
</evidence>
<evidence type="ECO:0000313" key="3">
    <source>
        <dbReference type="Proteomes" id="UP000015105"/>
    </source>
</evidence>
<proteinExistence type="predicted"/>
<feature type="region of interest" description="Disordered" evidence="1">
    <location>
        <begin position="117"/>
        <end position="160"/>
    </location>
</feature>
<evidence type="ECO:0000256" key="1">
    <source>
        <dbReference type="SAM" id="MobiDB-lite"/>
    </source>
</evidence>
<reference evidence="3" key="1">
    <citation type="journal article" date="2014" name="Science">
        <title>Ancient hybridizations among the ancestral genomes of bread wheat.</title>
        <authorList>
            <consortium name="International Wheat Genome Sequencing Consortium,"/>
            <person name="Marcussen T."/>
            <person name="Sandve S.R."/>
            <person name="Heier L."/>
            <person name="Spannagl M."/>
            <person name="Pfeifer M."/>
            <person name="Jakobsen K.S."/>
            <person name="Wulff B.B."/>
            <person name="Steuernagel B."/>
            <person name="Mayer K.F."/>
            <person name="Olsen O.A."/>
        </authorList>
    </citation>
    <scope>NUCLEOTIDE SEQUENCE [LARGE SCALE GENOMIC DNA]</scope>
    <source>
        <strain evidence="3">cv. AL8/78</strain>
    </source>
</reference>
<dbReference type="AlphaFoldDB" id="A0A452ZCM6"/>
<protein>
    <submittedName>
        <fullName evidence="2">Uncharacterized protein</fullName>
    </submittedName>
</protein>
<reference evidence="2" key="4">
    <citation type="submission" date="2019-03" db="UniProtKB">
        <authorList>
            <consortium name="EnsemblPlants"/>
        </authorList>
    </citation>
    <scope>IDENTIFICATION</scope>
</reference>
<dbReference type="Proteomes" id="UP000015105">
    <property type="component" value="Chromosome 1D"/>
</dbReference>
<name>A0A452ZCM6_AEGTS</name>
<reference evidence="2" key="3">
    <citation type="journal article" date="2017" name="Nature">
        <title>Genome sequence of the progenitor of the wheat D genome Aegilops tauschii.</title>
        <authorList>
            <person name="Luo M.C."/>
            <person name="Gu Y.Q."/>
            <person name="Puiu D."/>
            <person name="Wang H."/>
            <person name="Twardziok S.O."/>
            <person name="Deal K.R."/>
            <person name="Huo N."/>
            <person name="Zhu T."/>
            <person name="Wang L."/>
            <person name="Wang Y."/>
            <person name="McGuire P.E."/>
            <person name="Liu S."/>
            <person name="Long H."/>
            <person name="Ramasamy R.K."/>
            <person name="Rodriguez J.C."/>
            <person name="Van S.L."/>
            <person name="Yuan L."/>
            <person name="Wang Z."/>
            <person name="Xia Z."/>
            <person name="Xiao L."/>
            <person name="Anderson O.D."/>
            <person name="Ouyang S."/>
            <person name="Liang Y."/>
            <person name="Zimin A.V."/>
            <person name="Pertea G."/>
            <person name="Qi P."/>
            <person name="Bennetzen J.L."/>
            <person name="Dai X."/>
            <person name="Dawson M.W."/>
            <person name="Muller H.G."/>
            <person name="Kugler K."/>
            <person name="Rivarola-Duarte L."/>
            <person name="Spannagl M."/>
            <person name="Mayer K.F.X."/>
            <person name="Lu F.H."/>
            <person name="Bevan M.W."/>
            <person name="Leroy P."/>
            <person name="Li P."/>
            <person name="You F.M."/>
            <person name="Sun Q."/>
            <person name="Liu Z."/>
            <person name="Lyons E."/>
            <person name="Wicker T."/>
            <person name="Salzberg S.L."/>
            <person name="Devos K.M."/>
            <person name="Dvorak J."/>
        </authorList>
    </citation>
    <scope>NUCLEOTIDE SEQUENCE [LARGE SCALE GENOMIC DNA]</scope>
    <source>
        <strain evidence="2">cv. AL8/78</strain>
    </source>
</reference>
<organism evidence="2 3">
    <name type="scientific">Aegilops tauschii subsp. strangulata</name>
    <name type="common">Goatgrass</name>
    <dbReference type="NCBI Taxonomy" id="200361"/>
    <lineage>
        <taxon>Eukaryota</taxon>
        <taxon>Viridiplantae</taxon>
        <taxon>Streptophyta</taxon>
        <taxon>Embryophyta</taxon>
        <taxon>Tracheophyta</taxon>
        <taxon>Spermatophyta</taxon>
        <taxon>Magnoliopsida</taxon>
        <taxon>Liliopsida</taxon>
        <taxon>Poales</taxon>
        <taxon>Poaceae</taxon>
        <taxon>BOP clade</taxon>
        <taxon>Pooideae</taxon>
        <taxon>Triticodae</taxon>
        <taxon>Triticeae</taxon>
        <taxon>Triticinae</taxon>
        <taxon>Aegilops</taxon>
    </lineage>
</organism>
<feature type="compositionally biased region" description="Basic residues" evidence="1">
    <location>
        <begin position="133"/>
        <end position="143"/>
    </location>
</feature>
<sequence>HHLLFFCYIYTRVYCTLRLYSDDARGCSVVNLIHFHLTKQIPGGRQEQRSTPVIWRATAMGAAGGGCWPGAPAPGRTRRGARPSAAAADRACPCTCPCRPACWSPRSTTRWRGAASAATASTCRDHRPPPHAARARRWPRSNVRRQEEDAACSARRPGRPPSVRGRIRAYCARAVQGRAPSVYMYGSE</sequence>
<dbReference type="Gramene" id="AET1Gv20714200.1">
    <property type="protein sequence ID" value="AET1Gv20714200.1"/>
    <property type="gene ID" value="AET1Gv20714200"/>
</dbReference>
<accession>A0A452ZCM6</accession>
<reference evidence="2" key="5">
    <citation type="journal article" date="2021" name="G3 (Bethesda)">
        <title>Aegilops tauschii genome assembly Aet v5.0 features greater sequence contiguity and improved annotation.</title>
        <authorList>
            <person name="Wang L."/>
            <person name="Zhu T."/>
            <person name="Rodriguez J.C."/>
            <person name="Deal K.R."/>
            <person name="Dubcovsky J."/>
            <person name="McGuire P.E."/>
            <person name="Lux T."/>
            <person name="Spannagl M."/>
            <person name="Mayer K.F.X."/>
            <person name="Baldrich P."/>
            <person name="Meyers B.C."/>
            <person name="Huo N."/>
            <person name="Gu Y.Q."/>
            <person name="Zhou H."/>
            <person name="Devos K.M."/>
            <person name="Bennetzen J.L."/>
            <person name="Unver T."/>
            <person name="Budak H."/>
            <person name="Gulick P.J."/>
            <person name="Galiba G."/>
            <person name="Kalapos B."/>
            <person name="Nelson D.R."/>
            <person name="Li P."/>
            <person name="You F.M."/>
            <person name="Luo M.C."/>
            <person name="Dvorak J."/>
        </authorList>
    </citation>
    <scope>NUCLEOTIDE SEQUENCE [LARGE SCALE GENOMIC DNA]</scope>
    <source>
        <strain evidence="2">cv. AL8/78</strain>
    </source>
</reference>